<name>A0ABY7BI47_9FIRM</name>
<feature type="transmembrane region" description="Helical" evidence="3">
    <location>
        <begin position="63"/>
        <end position="82"/>
    </location>
</feature>
<dbReference type="InterPro" id="IPR023298">
    <property type="entry name" value="ATPase_P-typ_TM_dom_sf"/>
</dbReference>
<keyword evidence="3" id="KW-0812">Transmembrane</keyword>
<dbReference type="PANTHER" id="PTHR24093:SF506">
    <property type="entry name" value="CATION-TRANSPORTING ATPASE PMA1"/>
    <property type="match status" value="1"/>
</dbReference>
<dbReference type="Pfam" id="PF00689">
    <property type="entry name" value="Cation_ATPase_C"/>
    <property type="match status" value="1"/>
</dbReference>
<keyword evidence="3" id="KW-0472">Membrane</keyword>
<dbReference type="Proteomes" id="UP001164745">
    <property type="component" value="Chromosome"/>
</dbReference>
<dbReference type="RefSeq" id="WP_235374607.1">
    <property type="nucleotide sequence ID" value="NZ_CP113864.1"/>
</dbReference>
<evidence type="ECO:0000259" key="4">
    <source>
        <dbReference type="Pfam" id="PF00689"/>
    </source>
</evidence>
<protein>
    <submittedName>
        <fullName evidence="5">Cation-translocating P-type ATPase C-terminal domain-containing protein</fullName>
    </submittedName>
</protein>
<proteinExistence type="predicted"/>
<evidence type="ECO:0000313" key="5">
    <source>
        <dbReference type="EMBL" id="WAM32502.1"/>
    </source>
</evidence>
<keyword evidence="6" id="KW-1185">Reference proteome</keyword>
<dbReference type="SUPFAM" id="SSF81665">
    <property type="entry name" value="Calcium ATPase, transmembrane domain M"/>
    <property type="match status" value="1"/>
</dbReference>
<dbReference type="EMBL" id="CP113864">
    <property type="protein sequence ID" value="WAM32502.1"/>
    <property type="molecule type" value="Genomic_DNA"/>
</dbReference>
<gene>
    <name evidence="5" type="ORF">OTJ99_001065</name>
</gene>
<keyword evidence="1" id="KW-0479">Metal-binding</keyword>
<keyword evidence="3" id="KW-1133">Transmembrane helix</keyword>
<sequence>MLFTSIFNLPITLLPTQILWVNLVTDGLPAAALSMSKGDDTFMRQKPRPRDESIFAGGLSKEIILRGFAIGFFASLSFYLPIMKGYDIKTARTVAFATLVLSQLIYSFECSTPKRNIFNLLHGSLYLLFSVTVSFVLFLLVIYIPQLGIVFEVSCLGFLEWMIIIICSLFPFLLHSIFAKNI</sequence>
<accession>A0ABY7BI47</accession>
<feature type="transmembrane region" description="Helical" evidence="3">
    <location>
        <begin position="124"/>
        <end position="144"/>
    </location>
</feature>
<dbReference type="PANTHER" id="PTHR24093">
    <property type="entry name" value="CATION TRANSPORTING ATPASE"/>
    <property type="match status" value="1"/>
</dbReference>
<reference evidence="5" key="1">
    <citation type="submission" date="2022-12" db="EMBL/GenBank/DDBJ databases">
        <authorList>
            <person name="Bing R.G."/>
            <person name="Willard D.J."/>
            <person name="Manesh M.J.H."/>
            <person name="Laemthong T."/>
            <person name="Crosby J.R."/>
            <person name="Kelly R.M."/>
        </authorList>
    </citation>
    <scope>NUCLEOTIDE SEQUENCE</scope>
    <source>
        <strain evidence="5">DSM 8991</strain>
    </source>
</reference>
<organism evidence="5 6">
    <name type="scientific">Caldicellulosiruptor naganoensis</name>
    <dbReference type="NCBI Taxonomy" id="29324"/>
    <lineage>
        <taxon>Bacteria</taxon>
        <taxon>Bacillati</taxon>
        <taxon>Bacillota</taxon>
        <taxon>Bacillota incertae sedis</taxon>
        <taxon>Caldicellulosiruptorales</taxon>
        <taxon>Caldicellulosiruptoraceae</taxon>
        <taxon>Caldicellulosiruptor</taxon>
    </lineage>
</organism>
<evidence type="ECO:0000256" key="1">
    <source>
        <dbReference type="ARBA" id="ARBA00022723"/>
    </source>
</evidence>
<keyword evidence="2" id="KW-0460">Magnesium</keyword>
<evidence type="ECO:0000256" key="2">
    <source>
        <dbReference type="ARBA" id="ARBA00022842"/>
    </source>
</evidence>
<feature type="domain" description="Cation-transporting P-type ATPase C-terminal" evidence="4">
    <location>
        <begin position="10"/>
        <end position="178"/>
    </location>
</feature>
<evidence type="ECO:0000256" key="3">
    <source>
        <dbReference type="SAM" id="Phobius"/>
    </source>
</evidence>
<feature type="transmembrane region" description="Helical" evidence="3">
    <location>
        <begin position="156"/>
        <end position="178"/>
    </location>
</feature>
<dbReference type="InterPro" id="IPR006068">
    <property type="entry name" value="ATPase_P-typ_cation-transptr_C"/>
</dbReference>
<dbReference type="Gene3D" id="1.20.1110.10">
    <property type="entry name" value="Calcium-transporting ATPase, transmembrane domain"/>
    <property type="match status" value="2"/>
</dbReference>
<evidence type="ECO:0000313" key="6">
    <source>
        <dbReference type="Proteomes" id="UP001164745"/>
    </source>
</evidence>